<dbReference type="InterPro" id="IPR041447">
    <property type="entry name" value="Mannosidase_ig"/>
</dbReference>
<dbReference type="EMBL" id="JBBXMP010000209">
    <property type="protein sequence ID" value="KAL0059736.1"/>
    <property type="molecule type" value="Genomic_DNA"/>
</dbReference>
<evidence type="ECO:0000256" key="4">
    <source>
        <dbReference type="ARBA" id="ARBA00022801"/>
    </source>
</evidence>
<evidence type="ECO:0000259" key="7">
    <source>
        <dbReference type="Pfam" id="PF17753"/>
    </source>
</evidence>
<dbReference type="InterPro" id="IPR008979">
    <property type="entry name" value="Galactose-bd-like_sf"/>
</dbReference>
<dbReference type="InterPro" id="IPR036156">
    <property type="entry name" value="Beta-gal/glucu_dom_sf"/>
</dbReference>
<feature type="domain" description="Mannosidase Ig/CBM-like" evidence="8">
    <location>
        <begin position="723"/>
        <end position="812"/>
    </location>
</feature>
<evidence type="ECO:0000256" key="1">
    <source>
        <dbReference type="ARBA" id="ARBA00000829"/>
    </source>
</evidence>
<comment type="caution">
    <text evidence="10">The sequence shown here is derived from an EMBL/GenBank/DDBJ whole genome shotgun (WGS) entry which is preliminary data.</text>
</comment>
<evidence type="ECO:0000259" key="8">
    <source>
        <dbReference type="Pfam" id="PF17786"/>
    </source>
</evidence>
<sequence>MAGVQTVGLDGYPWFWKQRDPIISNVLDEVPSSSSLSSPDTDSKNIVWRKAHSFPSEVHVELMKANLIPDPYLGFYEHDVQWIGEVEWLYSTSFPTPSSFTHAELVFHGLDTLVDVYLNGKVILSSKNQFQVHTVPVAEDNFNPKGKNTLFFHFKSAKLLAKELEDKFGRVRGGSTNLGDPSRVYVRKAQYDWRWDWGPELMTAGPYRPIELKTYTIQVSDIYARISLDANSFKRSLSLDITVKGSISVVKKARVSLAEWASETVVRSEEVPIPSLSSGDEIKNVLQWELTADEVSLWWPVGYGEQPLYDLKVEILGEDSSSLSALSRRIGFRTVELRQNSLAAADQYGEGSTFFFVVNRVPIFAVGSNWIPADNFLTTVTKERYRDWMKLAVEGGQNMIRVWGGGVYEDDAMMDACDEFGLLCWHDFQFACGVYPGAQFPEFVQSVKREAEDNVKRLRHHPCMALWCGNNEDYQMVLQWGDVPTLPATLLYEDVLPSVVDALTEPPIPYHRGSPYGGKGWDTADPTMGDVHQWNIWGGKELPWQNYDVLGGRFVSEFGMPALPSMKTIEYYFQSEEFPERNWHPQSKLVAQHTRAGAFERRFAIAMNDNFKVTEDLETYSYLTQLMQAAAIGYAYSVWRREWRGPGKEYCAGVLVWQLNDCWPVTSWAIADYFLRAKPVYYAIKRASAPLALGIYRTVHKNRPNDRPKQFYEYGAFQTVSATLDVWASSSSLVPLKDVALELTFFDIDDPSWKHTETRSVPEIKPNQGTELVQALECPGKGAGGAVVVLVRLLNQGKEVSRETDWPQPYRYLVLPDPELTVEVIKKERTRLEIQAEVKRPAKGVFFELDEDGAGGGAVVGTYKEMKWSKVKWSDNGVDLVPGEKRVIVVTSEGELDLATRKLMARWLGREKAVVVVSP</sequence>
<comment type="catalytic activity">
    <reaction evidence="1">
        <text>Hydrolysis of terminal, non-reducing beta-D-mannose residues in beta-D-mannosides.</text>
        <dbReference type="EC" id="3.2.1.25"/>
    </reaction>
</comment>
<keyword evidence="11" id="KW-1185">Reference proteome</keyword>
<organism evidence="10 11">
    <name type="scientific">Marasmius tenuissimus</name>
    <dbReference type="NCBI Taxonomy" id="585030"/>
    <lineage>
        <taxon>Eukaryota</taxon>
        <taxon>Fungi</taxon>
        <taxon>Dikarya</taxon>
        <taxon>Basidiomycota</taxon>
        <taxon>Agaricomycotina</taxon>
        <taxon>Agaricomycetes</taxon>
        <taxon>Agaricomycetidae</taxon>
        <taxon>Agaricales</taxon>
        <taxon>Marasmiineae</taxon>
        <taxon>Marasmiaceae</taxon>
        <taxon>Marasmius</taxon>
    </lineage>
</organism>
<dbReference type="EC" id="3.2.1.25" evidence="3"/>
<feature type="domain" description="Beta-mannosidase Ig-fold" evidence="7">
    <location>
        <begin position="815"/>
        <end position="895"/>
    </location>
</feature>
<dbReference type="InterPro" id="IPR050887">
    <property type="entry name" value="Beta-mannosidase_GH2"/>
</dbReference>
<comment type="pathway">
    <text evidence="2">Glycan metabolism; N-glycan degradation.</text>
</comment>
<dbReference type="Gene3D" id="2.60.40.10">
    <property type="entry name" value="Immunoglobulins"/>
    <property type="match status" value="2"/>
</dbReference>
<dbReference type="Gene3D" id="3.20.20.80">
    <property type="entry name" value="Glycosidases"/>
    <property type="match status" value="1"/>
</dbReference>
<evidence type="ECO:0000313" key="10">
    <source>
        <dbReference type="EMBL" id="KAL0059736.1"/>
    </source>
</evidence>
<dbReference type="Gene3D" id="2.60.120.260">
    <property type="entry name" value="Galactose-binding domain-like"/>
    <property type="match status" value="1"/>
</dbReference>
<protein>
    <recommendedName>
        <fullName evidence="3">beta-mannosidase</fullName>
        <ecNumber evidence="3">3.2.1.25</ecNumber>
    </recommendedName>
</protein>
<dbReference type="PANTHER" id="PTHR43730">
    <property type="entry name" value="BETA-MANNOSIDASE"/>
    <property type="match status" value="1"/>
</dbReference>
<evidence type="ECO:0000256" key="5">
    <source>
        <dbReference type="ARBA" id="ARBA00023180"/>
    </source>
</evidence>
<evidence type="ECO:0000256" key="6">
    <source>
        <dbReference type="ARBA" id="ARBA00023295"/>
    </source>
</evidence>
<dbReference type="InterPro" id="IPR041625">
    <property type="entry name" value="Beta-mannosidase_Ig"/>
</dbReference>
<keyword evidence="4" id="KW-0378">Hydrolase</keyword>
<dbReference type="SUPFAM" id="SSF49785">
    <property type="entry name" value="Galactose-binding domain-like"/>
    <property type="match status" value="1"/>
</dbReference>
<dbReference type="Pfam" id="PF17753">
    <property type="entry name" value="Ig_mannosidase"/>
    <property type="match status" value="1"/>
</dbReference>
<evidence type="ECO:0000256" key="2">
    <source>
        <dbReference type="ARBA" id="ARBA00004740"/>
    </source>
</evidence>
<accession>A0ABR2ZDK2</accession>
<gene>
    <name evidence="10" type="ORF">AAF712_013495</name>
</gene>
<dbReference type="PANTHER" id="PTHR43730:SF1">
    <property type="entry name" value="BETA-MANNOSIDASE"/>
    <property type="match status" value="1"/>
</dbReference>
<keyword evidence="5" id="KW-0325">Glycoprotein</keyword>
<dbReference type="Proteomes" id="UP001437256">
    <property type="component" value="Unassembled WGS sequence"/>
</dbReference>
<evidence type="ECO:0000313" key="11">
    <source>
        <dbReference type="Proteomes" id="UP001437256"/>
    </source>
</evidence>
<name>A0ABR2ZDK2_9AGAR</name>
<feature type="domain" description="Beta-mannosidase-like galactose-binding" evidence="9">
    <location>
        <begin position="45"/>
        <end position="208"/>
    </location>
</feature>
<dbReference type="Pfam" id="PF22666">
    <property type="entry name" value="Glyco_hydro_2_N2"/>
    <property type="match status" value="1"/>
</dbReference>
<evidence type="ECO:0000259" key="9">
    <source>
        <dbReference type="Pfam" id="PF22666"/>
    </source>
</evidence>
<dbReference type="InterPro" id="IPR054593">
    <property type="entry name" value="Beta-mannosidase-like_N2"/>
</dbReference>
<keyword evidence="6" id="KW-0326">Glycosidase</keyword>
<proteinExistence type="predicted"/>
<dbReference type="InterPro" id="IPR013783">
    <property type="entry name" value="Ig-like_fold"/>
</dbReference>
<dbReference type="SUPFAM" id="SSF49303">
    <property type="entry name" value="beta-Galactosidase/glucuronidase domain"/>
    <property type="match status" value="2"/>
</dbReference>
<dbReference type="InterPro" id="IPR017853">
    <property type="entry name" value="GH"/>
</dbReference>
<dbReference type="Pfam" id="PF17786">
    <property type="entry name" value="Mannosidase_ig"/>
    <property type="match status" value="1"/>
</dbReference>
<dbReference type="SUPFAM" id="SSF51445">
    <property type="entry name" value="(Trans)glycosidases"/>
    <property type="match status" value="1"/>
</dbReference>
<evidence type="ECO:0000256" key="3">
    <source>
        <dbReference type="ARBA" id="ARBA00012754"/>
    </source>
</evidence>
<reference evidence="10 11" key="1">
    <citation type="submission" date="2024-05" db="EMBL/GenBank/DDBJ databases">
        <title>A draft genome resource for the thread blight pathogen Marasmius tenuissimus strain MS-2.</title>
        <authorList>
            <person name="Yulfo-Soto G.E."/>
            <person name="Baruah I.K."/>
            <person name="Amoako-Attah I."/>
            <person name="Bukari Y."/>
            <person name="Meinhardt L.W."/>
            <person name="Bailey B.A."/>
            <person name="Cohen S.P."/>
        </authorList>
    </citation>
    <scope>NUCLEOTIDE SEQUENCE [LARGE SCALE GENOMIC DNA]</scope>
    <source>
        <strain evidence="10 11">MS-2</strain>
    </source>
</reference>